<feature type="compositionally biased region" description="Polar residues" evidence="1">
    <location>
        <begin position="214"/>
        <end position="226"/>
    </location>
</feature>
<sequence>MSIDIHISNYEEFLYSYVDGELDAAATAALEAFLEAHPQIRQELDLLMAARLTPDEDIQFDAKASLYRGSTIDLQNYEPFLINYIDGELTGSEAAQVERFTSAHPAIQKELDIWKATRLQPDMSIRFDGKAALYRHSTNVRRMRPAYWWAAAAAVVAGALFFILPADRTVPDPAIAKVEPSQAPTPQSAGPAVTEQTAPEANSTAEQTAPAAEASTTPKTVPQRNAASAPLLADNRPARKETTEPTKAAAMHLTSIPTESTTSQTAVDAGLTAEVQKVPEQTSTTAANLPLSVANPPEAALATAPPPTNPPGELIMSVTGNGIESKVLDKVTNVARLFARKRNK</sequence>
<gene>
    <name evidence="3" type="ORF">EGT74_09750</name>
</gene>
<feature type="region of interest" description="Disordered" evidence="1">
    <location>
        <begin position="178"/>
        <end position="267"/>
    </location>
</feature>
<evidence type="ECO:0000256" key="2">
    <source>
        <dbReference type="SAM" id="Phobius"/>
    </source>
</evidence>
<dbReference type="Proteomes" id="UP000278351">
    <property type="component" value="Unassembled WGS sequence"/>
</dbReference>
<keyword evidence="2" id="KW-0812">Transmembrane</keyword>
<evidence type="ECO:0000313" key="4">
    <source>
        <dbReference type="Proteomes" id="UP000278351"/>
    </source>
</evidence>
<evidence type="ECO:0000313" key="3">
    <source>
        <dbReference type="EMBL" id="RPE13775.1"/>
    </source>
</evidence>
<dbReference type="RefSeq" id="WP_123846290.1">
    <property type="nucleotide sequence ID" value="NZ_RPDH01000001.1"/>
</dbReference>
<comment type="caution">
    <text evidence="3">The sequence shown here is derived from an EMBL/GenBank/DDBJ whole genome shotgun (WGS) entry which is preliminary data.</text>
</comment>
<name>A0A3N4Q2H4_9BACT</name>
<feature type="compositionally biased region" description="Polar residues" evidence="1">
    <location>
        <begin position="255"/>
        <end position="266"/>
    </location>
</feature>
<evidence type="ECO:0008006" key="5">
    <source>
        <dbReference type="Google" id="ProtNLM"/>
    </source>
</evidence>
<keyword evidence="2" id="KW-1133">Transmembrane helix</keyword>
<evidence type="ECO:0000256" key="1">
    <source>
        <dbReference type="SAM" id="MobiDB-lite"/>
    </source>
</evidence>
<dbReference type="EMBL" id="RPDH01000001">
    <property type="protein sequence ID" value="RPE13775.1"/>
    <property type="molecule type" value="Genomic_DNA"/>
</dbReference>
<accession>A0A3N4Q2H4</accession>
<proteinExistence type="predicted"/>
<dbReference type="AlphaFoldDB" id="A0A3N4Q2H4"/>
<dbReference type="OrthoDB" id="661324at2"/>
<reference evidence="3 4" key="1">
    <citation type="submission" date="2018-11" db="EMBL/GenBank/DDBJ databases">
        <title>Chitinophaga lutea sp.nov., isolate from arsenic contaminated soil.</title>
        <authorList>
            <person name="Zong Y."/>
        </authorList>
    </citation>
    <scope>NUCLEOTIDE SEQUENCE [LARGE SCALE GENOMIC DNA]</scope>
    <source>
        <strain evidence="3 4">ZY74</strain>
    </source>
</reference>
<organism evidence="3 4">
    <name type="scientific">Chitinophaga lutea</name>
    <dbReference type="NCBI Taxonomy" id="2488634"/>
    <lineage>
        <taxon>Bacteria</taxon>
        <taxon>Pseudomonadati</taxon>
        <taxon>Bacteroidota</taxon>
        <taxon>Chitinophagia</taxon>
        <taxon>Chitinophagales</taxon>
        <taxon>Chitinophagaceae</taxon>
        <taxon>Chitinophaga</taxon>
    </lineage>
</organism>
<protein>
    <recommendedName>
        <fullName evidence="5">Zinc-finger domain-containing protein</fullName>
    </recommendedName>
</protein>
<keyword evidence="2" id="KW-0472">Membrane</keyword>
<feature type="compositionally biased region" description="Polar residues" evidence="1">
    <location>
        <begin position="182"/>
        <end position="207"/>
    </location>
</feature>
<keyword evidence="4" id="KW-1185">Reference proteome</keyword>
<feature type="transmembrane region" description="Helical" evidence="2">
    <location>
        <begin position="146"/>
        <end position="164"/>
    </location>
</feature>